<dbReference type="InterPro" id="IPR011641">
    <property type="entry name" value="Tyr-kin_ephrin_A/B_rcpt-like"/>
</dbReference>
<dbReference type="GO" id="GO:0002199">
    <property type="term" value="C:zona pellucida receptor complex"/>
    <property type="evidence" value="ECO:0007669"/>
    <property type="project" value="TreeGrafter"/>
</dbReference>
<comment type="caution">
    <text evidence="3">The sequence shown here is derived from an EMBL/GenBank/DDBJ whole genome shotgun (WGS) entry which is preliminary data.</text>
</comment>
<dbReference type="Pfam" id="PF07699">
    <property type="entry name" value="Ephrin_rec_like"/>
    <property type="match status" value="1"/>
</dbReference>
<dbReference type="GO" id="GO:0007339">
    <property type="term" value="P:binding of sperm to zona pellucida"/>
    <property type="evidence" value="ECO:0007669"/>
    <property type="project" value="InterPro"/>
</dbReference>
<feature type="domain" description="Tyrosine-protein kinase ephrin type A/B receptor-like" evidence="2">
    <location>
        <begin position="223"/>
        <end position="270"/>
    </location>
</feature>
<dbReference type="PANTHER" id="PTHR15443:SF6">
    <property type="entry name" value="IG-LIKE DOMAIN-CONTAINING PROTEIN"/>
    <property type="match status" value="1"/>
</dbReference>
<dbReference type="GO" id="GO:0005576">
    <property type="term" value="C:extracellular region"/>
    <property type="evidence" value="ECO:0007669"/>
    <property type="project" value="InterPro"/>
</dbReference>
<evidence type="ECO:0000259" key="2">
    <source>
        <dbReference type="Pfam" id="PF07699"/>
    </source>
</evidence>
<name>A0A444UNL1_ACIRT</name>
<dbReference type="Gene3D" id="2.10.50.10">
    <property type="entry name" value="Tumor Necrosis Factor Receptor, subunit A, domain 2"/>
    <property type="match status" value="1"/>
</dbReference>
<accession>A0A444UNL1</accession>
<dbReference type="PANTHER" id="PTHR15443">
    <property type="entry name" value="ZONA PELLUCIDA BINDING PROTEIN SP38"/>
    <property type="match status" value="1"/>
</dbReference>
<evidence type="ECO:0000313" key="4">
    <source>
        <dbReference type="Proteomes" id="UP000289886"/>
    </source>
</evidence>
<keyword evidence="1" id="KW-1133">Transmembrane helix</keyword>
<dbReference type="EMBL" id="SCEB01214188">
    <property type="protein sequence ID" value="RXM36747.1"/>
    <property type="molecule type" value="Genomic_DNA"/>
</dbReference>
<organism evidence="3 4">
    <name type="scientific">Acipenser ruthenus</name>
    <name type="common">Sterlet sturgeon</name>
    <dbReference type="NCBI Taxonomy" id="7906"/>
    <lineage>
        <taxon>Eukaryota</taxon>
        <taxon>Metazoa</taxon>
        <taxon>Chordata</taxon>
        <taxon>Craniata</taxon>
        <taxon>Vertebrata</taxon>
        <taxon>Euteleostomi</taxon>
        <taxon>Actinopterygii</taxon>
        <taxon>Chondrostei</taxon>
        <taxon>Acipenseriformes</taxon>
        <taxon>Acipenseridae</taxon>
        <taxon>Acipenser</taxon>
    </lineage>
</organism>
<keyword evidence="1" id="KW-0812">Transmembrane</keyword>
<keyword evidence="4" id="KW-1185">Reference proteome</keyword>
<dbReference type="Proteomes" id="UP000289886">
    <property type="component" value="Unassembled WGS sequence"/>
</dbReference>
<reference evidence="3 4" key="1">
    <citation type="submission" date="2019-01" db="EMBL/GenBank/DDBJ databases">
        <title>Draft Genome and Complete Hox-Cluster Characterization of the Sterlet Sturgeon (Acipenser ruthenus).</title>
        <authorList>
            <person name="Wei Q."/>
        </authorList>
    </citation>
    <scope>NUCLEOTIDE SEQUENCE [LARGE SCALE GENOMIC DNA]</scope>
    <source>
        <strain evidence="3">WHYD16114868_AA</strain>
        <tissue evidence="3">Blood</tissue>
    </source>
</reference>
<dbReference type="InterPro" id="IPR010857">
    <property type="entry name" value="Sp38-bd"/>
</dbReference>
<proteinExistence type="predicted"/>
<evidence type="ECO:0000313" key="3">
    <source>
        <dbReference type="EMBL" id="RXM36747.1"/>
    </source>
</evidence>
<dbReference type="AlphaFoldDB" id="A0A444UNL1"/>
<dbReference type="GO" id="GO:0001675">
    <property type="term" value="P:acrosome assembly"/>
    <property type="evidence" value="ECO:0007669"/>
    <property type="project" value="TreeGrafter"/>
</dbReference>
<gene>
    <name evidence="3" type="ORF">EOD39_11525</name>
</gene>
<sequence length="338" mass="36946">MAIPTTPPSTAPYDLPGTSAIETPSAIAERETVQAEAVESNRQSDSKLVTFGRANQTGFHRPDRSLKVDLAFLTAACQQGATARFMQTITPLLHAQVSDLGCEITETSAACHPLPRNTGGRVRVELIIFPYGTLWDQNCPPVKEGEQRDCDTDTDMRIKQAYSRLQLFLSVHGQFELVSPEPLQLRYEEGSLGGVRISHCKPGFGKDHGQRECPNCCLVCSPGSSSSVNSAFCSACPKGSYSARFGSVECFNCRKNYATTDEGSTSREECIPGNMTGWMVMFVCLFAVLLLLSGLMICMLTRISCLGERYVDYNIDGSPPPIMTPEGKEWEEPSEGED</sequence>
<feature type="transmembrane region" description="Helical" evidence="1">
    <location>
        <begin position="278"/>
        <end position="300"/>
    </location>
</feature>
<protein>
    <submittedName>
        <fullName evidence="3">Zona pellucida-binding protein 2</fullName>
    </submittedName>
</protein>
<evidence type="ECO:0000256" key="1">
    <source>
        <dbReference type="SAM" id="Phobius"/>
    </source>
</evidence>
<keyword evidence="1" id="KW-0472">Membrane</keyword>
<dbReference type="SMART" id="SM01411">
    <property type="entry name" value="Ephrin_rec_like"/>
    <property type="match status" value="1"/>
</dbReference>
<dbReference type="GO" id="GO:0001669">
    <property type="term" value="C:acrosomal vesicle"/>
    <property type="evidence" value="ECO:0007669"/>
    <property type="project" value="TreeGrafter"/>
</dbReference>